<evidence type="ECO:0000256" key="4">
    <source>
        <dbReference type="ARBA" id="ARBA00022679"/>
    </source>
</evidence>
<dbReference type="PANTHER" id="PTHR13929">
    <property type="entry name" value="1,4-DIHYDROXY-2-NAPHTHOATE OCTAPRENYLTRANSFERASE"/>
    <property type="match status" value="1"/>
</dbReference>
<keyword evidence="10" id="KW-1185">Reference proteome</keyword>
<evidence type="ECO:0000256" key="3">
    <source>
        <dbReference type="ARBA" id="ARBA00022428"/>
    </source>
</evidence>
<evidence type="ECO:0000256" key="8">
    <source>
        <dbReference type="SAM" id="Phobius"/>
    </source>
</evidence>
<dbReference type="GO" id="GO:0009234">
    <property type="term" value="P:menaquinone biosynthetic process"/>
    <property type="evidence" value="ECO:0007669"/>
    <property type="project" value="UniProtKB-UniPathway"/>
</dbReference>
<dbReference type="Proteomes" id="UP000005707">
    <property type="component" value="Unassembled WGS sequence"/>
</dbReference>
<organism evidence="9 10">
    <name type="scientific">Haloplasma contractile SSD-17B</name>
    <dbReference type="NCBI Taxonomy" id="1033810"/>
    <lineage>
        <taxon>Bacteria</taxon>
        <taxon>Bacillati</taxon>
        <taxon>Mycoplasmatota</taxon>
        <taxon>Mollicutes</taxon>
        <taxon>Haloplasmatales</taxon>
        <taxon>Haloplasmataceae</taxon>
        <taxon>Haloplasma</taxon>
    </lineage>
</organism>
<feature type="transmembrane region" description="Helical" evidence="8">
    <location>
        <begin position="91"/>
        <end position="111"/>
    </location>
</feature>
<sequence>MSIKSFLKLVEIQTKAASITPFLLGTVYALYHFESFNVTNFLYMLISLLCIDMATTTINNYIDYKKAIKKEGYGYESHNAIVRDNLKESTVVVTIFILIIIATVFGILLAINTNVVVLLLGALSFAVGILYSFGPVPISRTPFGEIFSGGFMGFIIPFIAAYIHNQSMIDVTFVNSTLSIDMEIVEVLKVLLISIPAVVGIANIMLANNICDIEDDIENKRYTLPIYIGKKNALSLFKVLYYIGFVSIILALGLGVLPLVSVVTVLTFIIVQKHIKIFDRNQSKKETFELSVKNFLIQNALLIVTIGIGYLTQLV</sequence>
<dbReference type="InParanoid" id="F7Q1Y2"/>
<feature type="transmembrane region" description="Helical" evidence="8">
    <location>
        <begin position="239"/>
        <end position="271"/>
    </location>
</feature>
<dbReference type="Pfam" id="PF01040">
    <property type="entry name" value="UbiA"/>
    <property type="match status" value="1"/>
</dbReference>
<proteinExistence type="predicted"/>
<feature type="transmembrane region" description="Helical" evidence="8">
    <location>
        <begin position="292"/>
        <end position="312"/>
    </location>
</feature>
<dbReference type="PIRSF" id="PIRSF005355">
    <property type="entry name" value="UBIAD1"/>
    <property type="match status" value="1"/>
</dbReference>
<comment type="caution">
    <text evidence="9">The sequence shown here is derived from an EMBL/GenBank/DDBJ whole genome shotgun (WGS) entry which is preliminary data.</text>
</comment>
<name>F7Q1Y2_9MOLU</name>
<dbReference type="GO" id="GO:0046428">
    <property type="term" value="F:1,4-dihydroxy-2-naphthoate polyprenyltransferase activity"/>
    <property type="evidence" value="ECO:0007669"/>
    <property type="project" value="UniProtKB-EC"/>
</dbReference>
<dbReference type="Gene3D" id="1.10.357.140">
    <property type="entry name" value="UbiA prenyltransferase"/>
    <property type="match status" value="1"/>
</dbReference>
<dbReference type="InterPro" id="IPR026046">
    <property type="entry name" value="UBIAD1"/>
</dbReference>
<keyword evidence="6 8" id="KW-1133">Transmembrane helix</keyword>
<gene>
    <name evidence="9" type="ORF">HLPCO_001733</name>
</gene>
<dbReference type="Gene3D" id="1.20.120.1780">
    <property type="entry name" value="UbiA prenyltransferase"/>
    <property type="match status" value="1"/>
</dbReference>
<dbReference type="InterPro" id="IPR044878">
    <property type="entry name" value="UbiA_sf"/>
</dbReference>
<dbReference type="EC" id="2.5.1.74" evidence="9"/>
<dbReference type="CDD" id="cd13962">
    <property type="entry name" value="PT_UbiA_UBIAD1"/>
    <property type="match status" value="1"/>
</dbReference>
<dbReference type="eggNOG" id="COG1575">
    <property type="taxonomic scope" value="Bacteria"/>
</dbReference>
<dbReference type="FunCoup" id="F7Q1Y2">
    <property type="interactions" value="340"/>
</dbReference>
<dbReference type="InterPro" id="IPR000537">
    <property type="entry name" value="UbiA_prenyltransferase"/>
</dbReference>
<feature type="transmembrane region" description="Helical" evidence="8">
    <location>
        <begin position="43"/>
        <end position="62"/>
    </location>
</feature>
<feature type="transmembrane region" description="Helical" evidence="8">
    <location>
        <begin position="117"/>
        <end position="134"/>
    </location>
</feature>
<feature type="transmembrane region" description="Helical" evidence="8">
    <location>
        <begin position="146"/>
        <end position="164"/>
    </location>
</feature>
<comment type="pathway">
    <text evidence="2">Quinol/quinone metabolism; menaquinone biosynthesis.</text>
</comment>
<keyword evidence="7 8" id="KW-0472">Membrane</keyword>
<keyword evidence="4 9" id="KW-0808">Transferase</keyword>
<dbReference type="NCBIfam" id="NF004752">
    <property type="entry name" value="PRK06080.1-4"/>
    <property type="match status" value="1"/>
</dbReference>
<evidence type="ECO:0000256" key="6">
    <source>
        <dbReference type="ARBA" id="ARBA00022989"/>
    </source>
</evidence>
<dbReference type="NCBIfam" id="NF009926">
    <property type="entry name" value="PRK13387.1"/>
    <property type="match status" value="1"/>
</dbReference>
<evidence type="ECO:0000256" key="2">
    <source>
        <dbReference type="ARBA" id="ARBA00004863"/>
    </source>
</evidence>
<dbReference type="EMBL" id="AFNU02000005">
    <property type="protein sequence ID" value="ERJ12206.1"/>
    <property type="molecule type" value="Genomic_DNA"/>
</dbReference>
<evidence type="ECO:0000256" key="1">
    <source>
        <dbReference type="ARBA" id="ARBA00004141"/>
    </source>
</evidence>
<evidence type="ECO:0000313" key="9">
    <source>
        <dbReference type="EMBL" id="ERJ12206.1"/>
    </source>
</evidence>
<comment type="subcellular location">
    <subcellularLocation>
        <location evidence="1">Membrane</location>
        <topology evidence="1">Multi-pass membrane protein</topology>
    </subcellularLocation>
</comment>
<protein>
    <submittedName>
        <fullName evidence="9">14-dihydroxy-2-naphthoate octaprenyltransferase protein</fullName>
        <ecNumber evidence="9">2.5.1.74</ecNumber>
    </submittedName>
</protein>
<keyword evidence="5 8" id="KW-0812">Transmembrane</keyword>
<dbReference type="GO" id="GO:0042371">
    <property type="term" value="P:vitamin K biosynthetic process"/>
    <property type="evidence" value="ECO:0007669"/>
    <property type="project" value="TreeGrafter"/>
</dbReference>
<dbReference type="UniPathway" id="UPA00079"/>
<evidence type="ECO:0000313" key="10">
    <source>
        <dbReference type="Proteomes" id="UP000005707"/>
    </source>
</evidence>
<dbReference type="RefSeq" id="WP_008825207.1">
    <property type="nucleotide sequence ID" value="NZ_AFNU02000005.1"/>
</dbReference>
<dbReference type="OrthoDB" id="9767568at2"/>
<reference evidence="9 10" key="1">
    <citation type="journal article" date="2011" name="J. Bacteriol.">
        <title>Genome sequence of Haloplasma contractile, an unusual contractile bacterium from a deep-sea anoxic brine lake.</title>
        <authorList>
            <person name="Antunes A."/>
            <person name="Alam I."/>
            <person name="El Dorry H."/>
            <person name="Siam R."/>
            <person name="Robertson A."/>
            <person name="Bajic V.B."/>
            <person name="Stingl U."/>
        </authorList>
    </citation>
    <scope>NUCLEOTIDE SEQUENCE [LARGE SCALE GENOMIC DNA]</scope>
    <source>
        <strain evidence="9 10">SSD-17B</strain>
    </source>
</reference>
<accession>F7Q1Y2</accession>
<keyword evidence="3" id="KW-0474">Menaquinone biosynthesis</keyword>
<dbReference type="AlphaFoldDB" id="F7Q1Y2"/>
<evidence type="ECO:0000256" key="5">
    <source>
        <dbReference type="ARBA" id="ARBA00022692"/>
    </source>
</evidence>
<reference evidence="9 10" key="2">
    <citation type="journal article" date="2013" name="PLoS ONE">
        <title>INDIGO - INtegrated Data Warehouse of MIcrobial GenOmes with Examples from the Red Sea Extremophiles.</title>
        <authorList>
            <person name="Alam I."/>
            <person name="Antunes A."/>
            <person name="Kamau A.A."/>
            <person name="Ba Alawi W."/>
            <person name="Kalkatawi M."/>
            <person name="Stingl U."/>
            <person name="Bajic V.B."/>
        </authorList>
    </citation>
    <scope>NUCLEOTIDE SEQUENCE [LARGE SCALE GENOMIC DNA]</scope>
    <source>
        <strain evidence="9 10">SSD-17B</strain>
    </source>
</reference>
<dbReference type="GO" id="GO:0016020">
    <property type="term" value="C:membrane"/>
    <property type="evidence" value="ECO:0007669"/>
    <property type="project" value="UniProtKB-SubCell"/>
</dbReference>
<evidence type="ECO:0000256" key="7">
    <source>
        <dbReference type="ARBA" id="ARBA00023136"/>
    </source>
</evidence>
<dbReference type="PANTHER" id="PTHR13929:SF0">
    <property type="entry name" value="UBIA PRENYLTRANSFERASE DOMAIN-CONTAINING PROTEIN 1"/>
    <property type="match status" value="1"/>
</dbReference>
<dbReference type="STRING" id="1033810.HLPCO_001733"/>